<evidence type="ECO:0000256" key="3">
    <source>
        <dbReference type="ARBA" id="ARBA00022741"/>
    </source>
</evidence>
<keyword evidence="9" id="KW-1185">Reference proteome</keyword>
<keyword evidence="4" id="KW-0067">ATP-binding</keyword>
<organism evidence="8 9">
    <name type="scientific">Caulobacter segnis</name>
    <dbReference type="NCBI Taxonomy" id="88688"/>
    <lineage>
        <taxon>Bacteria</taxon>
        <taxon>Pseudomonadati</taxon>
        <taxon>Pseudomonadota</taxon>
        <taxon>Alphaproteobacteria</taxon>
        <taxon>Caulobacterales</taxon>
        <taxon>Caulobacteraceae</taxon>
        <taxon>Caulobacter</taxon>
    </lineage>
</organism>
<protein>
    <submittedName>
        <fullName evidence="8">Acetoacetate--CoA ligase</fullName>
        <ecNumber evidence="8">6.2.1.16</ecNumber>
    </submittedName>
</protein>
<keyword evidence="3" id="KW-0547">Nucleotide-binding</keyword>
<evidence type="ECO:0000256" key="2">
    <source>
        <dbReference type="ARBA" id="ARBA00022598"/>
    </source>
</evidence>
<evidence type="ECO:0000256" key="1">
    <source>
        <dbReference type="ARBA" id="ARBA00006432"/>
    </source>
</evidence>
<keyword evidence="2 8" id="KW-0436">Ligase</keyword>
<evidence type="ECO:0000256" key="4">
    <source>
        <dbReference type="ARBA" id="ARBA00022840"/>
    </source>
</evidence>
<evidence type="ECO:0000313" key="8">
    <source>
        <dbReference type="EMBL" id="USQ98073.1"/>
    </source>
</evidence>
<evidence type="ECO:0000259" key="6">
    <source>
        <dbReference type="Pfam" id="PF13193"/>
    </source>
</evidence>
<dbReference type="Proteomes" id="UP001057520">
    <property type="component" value="Chromosome"/>
</dbReference>
<feature type="domain" description="Acetyl-coenzyme A synthetase N-terminal" evidence="7">
    <location>
        <begin position="36"/>
        <end position="87"/>
    </location>
</feature>
<dbReference type="InterPro" id="IPR042099">
    <property type="entry name" value="ANL_N_sf"/>
</dbReference>
<evidence type="ECO:0000259" key="5">
    <source>
        <dbReference type="Pfam" id="PF00501"/>
    </source>
</evidence>
<dbReference type="Pfam" id="PF13193">
    <property type="entry name" value="AMP-binding_C"/>
    <property type="match status" value="1"/>
</dbReference>
<proteinExistence type="inferred from homology"/>
<dbReference type="SUPFAM" id="SSF56801">
    <property type="entry name" value="Acetyl-CoA synthetase-like"/>
    <property type="match status" value="1"/>
</dbReference>
<dbReference type="GO" id="GO:0030729">
    <property type="term" value="F:acetoacetate-CoA ligase activity"/>
    <property type="evidence" value="ECO:0007669"/>
    <property type="project" value="UniProtKB-EC"/>
</dbReference>
<evidence type="ECO:0000259" key="7">
    <source>
        <dbReference type="Pfam" id="PF16177"/>
    </source>
</evidence>
<dbReference type="InterPro" id="IPR025110">
    <property type="entry name" value="AMP-bd_C"/>
</dbReference>
<dbReference type="InterPro" id="IPR020845">
    <property type="entry name" value="AMP-binding_CS"/>
</dbReference>
<dbReference type="Gene3D" id="3.30.300.30">
    <property type="match status" value="1"/>
</dbReference>
<name>A0ABY4ZZD5_9CAUL</name>
<dbReference type="EMBL" id="CP096040">
    <property type="protein sequence ID" value="USQ98073.1"/>
    <property type="molecule type" value="Genomic_DNA"/>
</dbReference>
<dbReference type="PANTHER" id="PTHR42921">
    <property type="entry name" value="ACETOACETYL-COA SYNTHETASE"/>
    <property type="match status" value="1"/>
</dbReference>
<reference evidence="8 9" key="1">
    <citation type="submission" date="2022-04" db="EMBL/GenBank/DDBJ databases">
        <title>Genome sequence of soybean root-associated Caulobacter segnis RL271.</title>
        <authorList>
            <person name="Longley R."/>
            <person name="Bonito G."/>
            <person name="Trigodet F."/>
            <person name="Crosson S."/>
            <person name="Fiebig A."/>
        </authorList>
    </citation>
    <scope>NUCLEOTIDE SEQUENCE [LARGE SCALE GENOMIC DNA]</scope>
    <source>
        <strain evidence="8 9">RL271</strain>
    </source>
</reference>
<dbReference type="NCBIfam" id="NF002937">
    <property type="entry name" value="PRK03584.1"/>
    <property type="match status" value="1"/>
</dbReference>
<feature type="domain" description="AMP-dependent synthetase/ligase" evidence="5">
    <location>
        <begin position="102"/>
        <end position="487"/>
    </location>
</feature>
<dbReference type="PROSITE" id="PS00455">
    <property type="entry name" value="AMP_BINDING"/>
    <property type="match status" value="1"/>
</dbReference>
<gene>
    <name evidence="8" type="ORF">MZV50_11250</name>
</gene>
<evidence type="ECO:0000313" key="9">
    <source>
        <dbReference type="Proteomes" id="UP001057520"/>
    </source>
</evidence>
<dbReference type="InterPro" id="IPR045851">
    <property type="entry name" value="AMP-bd_C_sf"/>
</dbReference>
<dbReference type="EC" id="6.2.1.16" evidence="8"/>
<dbReference type="Pfam" id="PF00501">
    <property type="entry name" value="AMP-binding"/>
    <property type="match status" value="1"/>
</dbReference>
<dbReference type="NCBIfam" id="TIGR01217">
    <property type="entry name" value="ac_ac_CoA_syn"/>
    <property type="match status" value="1"/>
</dbReference>
<dbReference type="Pfam" id="PF16177">
    <property type="entry name" value="ACAS_N"/>
    <property type="match status" value="1"/>
</dbReference>
<accession>A0ABY4ZZD5</accession>
<dbReference type="InterPro" id="IPR005914">
    <property type="entry name" value="Acac_CoA_synth"/>
</dbReference>
<dbReference type="InterPro" id="IPR000873">
    <property type="entry name" value="AMP-dep_synth/lig_dom"/>
</dbReference>
<sequence length="677" mass="74621">MPTDGADGLQDEPIPQIRLYREWLERERGLRFDDHEAMWRWSTRDLSAFWRSIWDYHGVQSPTPFTSVVEGGEMPEATWFDGAQVSYVREVFRHVEMADAAGQPAIVAEGEQGQSVEIDWRTLRQRSASLALELRRQGVERGDRVAAYLPNIPEAVVAFLACASLGAVWTLCSPDMGAPAVLDRLRQASPKVLIAVDGVYYGGKAMDRVATILEIGEALPTVSALFVLETGHSQSRIVDAVDLTTAMARRDDEVAAFEPEWLPFDHPLWILYSSGTTGLPKAIVHGHGGVIVSAVVGNMHLDLGPSYARNTFGERFHWYSATGWVMWNQQVGGLLSGTTICLFDGSPSGPKARPDWGVLWDFVARHRVTWFGAGAAFYSSCQKAGVVLADHAQLGVIRALGSTGSPLPADVQLWGTDQFARLGRQDIWWCNISGGTDIAAAFLTGNRELPATPGRLQCRHLGAAVEAWNEDGQPVVGEVGELVCTQPFPSMPLYFWGDEDGSRYRSSYFATWPGVWRHGDWLRVEADGSCSISGRSDATINRHGLRMGTAELYAAVERLPDIADTLVVDIEDDQGGSRLVMFVTPVAGRRLDDEMRRRLGEAIRASLSPRFIPDQYIEAPGIPRTLSGKKLELPVKRLFQGWPIAKVINRDTIANPELVPWYADQAAAAVGQQEERL</sequence>
<feature type="domain" description="AMP-binding enzyme C-terminal" evidence="6">
    <location>
        <begin position="554"/>
        <end position="629"/>
    </location>
</feature>
<dbReference type="PANTHER" id="PTHR42921:SF1">
    <property type="entry name" value="ACETOACETYL-COA SYNTHETASE"/>
    <property type="match status" value="1"/>
</dbReference>
<comment type="similarity">
    <text evidence="1">Belongs to the ATP-dependent AMP-binding enzyme family.</text>
</comment>
<dbReference type="InterPro" id="IPR032387">
    <property type="entry name" value="ACAS_N"/>
</dbReference>
<dbReference type="Gene3D" id="3.40.50.12780">
    <property type="entry name" value="N-terminal domain of ligase-like"/>
    <property type="match status" value="1"/>
</dbReference>